<dbReference type="AlphaFoldDB" id="A0A916JV08"/>
<dbReference type="Pfam" id="PF01613">
    <property type="entry name" value="Flavin_Reduct"/>
    <property type="match status" value="1"/>
</dbReference>
<dbReference type="SMART" id="SM00903">
    <property type="entry name" value="Flavin_Reduct"/>
    <property type="match status" value="1"/>
</dbReference>
<evidence type="ECO:0000259" key="2">
    <source>
        <dbReference type="SMART" id="SM00903"/>
    </source>
</evidence>
<reference evidence="3" key="1">
    <citation type="submission" date="2021-06" db="EMBL/GenBank/DDBJ databases">
        <authorList>
            <person name="Criscuolo A."/>
        </authorList>
    </citation>
    <scope>NUCLEOTIDE SEQUENCE</scope>
    <source>
        <strain evidence="3">CIP111803</strain>
    </source>
</reference>
<dbReference type="GO" id="GO:0006208">
    <property type="term" value="P:pyrimidine nucleobase catabolic process"/>
    <property type="evidence" value="ECO:0007669"/>
    <property type="project" value="TreeGrafter"/>
</dbReference>
<evidence type="ECO:0000256" key="1">
    <source>
        <dbReference type="ARBA" id="ARBA00023002"/>
    </source>
</evidence>
<keyword evidence="4" id="KW-1185">Reference proteome</keyword>
<organism evidence="3 4">
    <name type="scientific">Leucobacter soli</name>
    <dbReference type="NCBI Taxonomy" id="2812850"/>
    <lineage>
        <taxon>Bacteria</taxon>
        <taxon>Bacillati</taxon>
        <taxon>Actinomycetota</taxon>
        <taxon>Actinomycetes</taxon>
        <taxon>Micrococcales</taxon>
        <taxon>Microbacteriaceae</taxon>
        <taxon>Leucobacter</taxon>
    </lineage>
</organism>
<dbReference type="GO" id="GO:0010181">
    <property type="term" value="F:FMN binding"/>
    <property type="evidence" value="ECO:0007669"/>
    <property type="project" value="InterPro"/>
</dbReference>
<gene>
    <name evidence="3" type="primary">C1-hpah_1</name>
    <name evidence="3" type="ORF">LEUCIP111803_00368</name>
</gene>
<protein>
    <submittedName>
        <fullName evidence="3">p-hydroxyphenylacetate 3-hydroxylase, reductase component</fullName>
        <ecNumber evidence="3">1.5.1.36</ecNumber>
    </submittedName>
</protein>
<proteinExistence type="predicted"/>
<feature type="domain" description="Flavin reductase like" evidence="2">
    <location>
        <begin position="21"/>
        <end position="164"/>
    </location>
</feature>
<comment type="caution">
    <text evidence="3">The sequence shown here is derived from an EMBL/GenBank/DDBJ whole genome shotgun (WGS) entry which is preliminary data.</text>
</comment>
<evidence type="ECO:0000313" key="3">
    <source>
        <dbReference type="EMBL" id="CAG7600235.1"/>
    </source>
</evidence>
<accession>A0A916JV08</accession>
<evidence type="ECO:0000313" key="4">
    <source>
        <dbReference type="Proteomes" id="UP000693892"/>
    </source>
</evidence>
<dbReference type="Proteomes" id="UP000693892">
    <property type="component" value="Unassembled WGS sequence"/>
</dbReference>
<dbReference type="EC" id="1.5.1.36" evidence="3"/>
<dbReference type="EMBL" id="CAJVAP010000003">
    <property type="protein sequence ID" value="CAG7600235.1"/>
    <property type="molecule type" value="Genomic_DNA"/>
</dbReference>
<dbReference type="InterPro" id="IPR002563">
    <property type="entry name" value="Flavin_Rdtase-like_dom"/>
</dbReference>
<sequence length="174" mass="18604">MAENDIAQADDALLDLFRTTFRRHAGGVVVLTSIDPTGEPIGFTATSLASLSAVPARATFNVIKKTNGYRAAFVGNRVAVNFLGAESAELGSLFAGPFEQRFVGDHWQLDGGVPVLPAAGVTLMTEIVNVYDQGENAIVVLEIVGGRVGDEQEPLLYHNRRFGTVSPIEERAFA</sequence>
<dbReference type="RefSeq" id="WP_218114018.1">
    <property type="nucleotide sequence ID" value="NZ_CAJVAP010000003.1"/>
</dbReference>
<dbReference type="InterPro" id="IPR050268">
    <property type="entry name" value="NADH-dep_flavin_reductase"/>
</dbReference>
<dbReference type="GO" id="GO:0042602">
    <property type="term" value="F:riboflavin reductase (NADPH) activity"/>
    <property type="evidence" value="ECO:0007669"/>
    <property type="project" value="TreeGrafter"/>
</dbReference>
<dbReference type="PANTHER" id="PTHR30466:SF1">
    <property type="entry name" value="FMN REDUCTASE (NADH) RUTF"/>
    <property type="match status" value="1"/>
</dbReference>
<dbReference type="GO" id="GO:0036382">
    <property type="term" value="F:flavin reductase (NADH) activity"/>
    <property type="evidence" value="ECO:0007669"/>
    <property type="project" value="UniProtKB-EC"/>
</dbReference>
<name>A0A916JV08_9MICO</name>
<dbReference type="PANTHER" id="PTHR30466">
    <property type="entry name" value="FLAVIN REDUCTASE"/>
    <property type="match status" value="1"/>
</dbReference>
<keyword evidence="1 3" id="KW-0560">Oxidoreductase</keyword>